<organism evidence="1 2">
    <name type="scientific">Thermus thermophilus JL-18</name>
    <dbReference type="NCBI Taxonomy" id="798128"/>
    <lineage>
        <taxon>Bacteria</taxon>
        <taxon>Thermotogati</taxon>
        <taxon>Deinococcota</taxon>
        <taxon>Deinococci</taxon>
        <taxon>Thermales</taxon>
        <taxon>Thermaceae</taxon>
        <taxon>Thermus</taxon>
    </lineage>
</organism>
<dbReference type="AlphaFoldDB" id="H9ZQX4"/>
<gene>
    <name evidence="1" type="ORF">TtJL18_0832</name>
</gene>
<proteinExistence type="predicted"/>
<evidence type="ECO:0000313" key="2">
    <source>
        <dbReference type="Proteomes" id="UP000007388"/>
    </source>
</evidence>
<dbReference type="HOGENOM" id="CLU_468342_0_0_0"/>
<dbReference type="KEGG" id="ttl:TtJL18_0832"/>
<protein>
    <recommendedName>
        <fullName evidence="3">Type 4 fimbrial biogenesis protein PilX N-terminal domain-containing protein</fullName>
    </recommendedName>
</protein>
<sequence>MNRKGIALVATLALMVVIALLVFGTFFTTQIELWTTRNDTTSVQAFYAAEAGLQKYKAALFQQYVWREQQDRTGGGSGCFTSLATGLDLDRDGTLTPFVNNRLVLAQGEVVTDANGNPVGRYTVTLYKDAEDSQLFTLVSEGTSGGAKARVQATFRISNSDYLEQAIFAGAGQANKWLNGGAIIRGGLYVVGNPDNPDQTVIEANGNFALYNWYDLGDYASVSNRVEPAYQRADDLCASLRVQYGKISVGGSTQIGEPENRVKGVFVGRGTQDITGQNVGVCQNNKGVCTEAMGGFDLSDPPPFPTLDAKLDSEACQNYPTWRACLRDRGALRIRWDGDEVRIAQPQDQELKNCLNVLQGVLENGGNRNKGNRGDGVLVLDQQTVDCTFTRPDGSKGGFKYTYTGGKKSGQGLLEVYGDVVLEGINVVLNQPTEYRAQSGSAKSATLAVLAYGGMGGNMDINGNLLPDTIHGLFPSHALGLIAEGNIYQRGQYVMAPVYAGGAFRVVKDNVLFGSVISNEFCTTSAGDKTDCNAGQKAEVVYIRIPKENRPVLLPSLRGGKPVFQVLSYERR</sequence>
<dbReference type="EMBL" id="CP003252">
    <property type="protein sequence ID" value="AFH38734.1"/>
    <property type="molecule type" value="Genomic_DNA"/>
</dbReference>
<dbReference type="Proteomes" id="UP000007388">
    <property type="component" value="Chromosome"/>
</dbReference>
<evidence type="ECO:0000313" key="1">
    <source>
        <dbReference type="EMBL" id="AFH38734.1"/>
    </source>
</evidence>
<accession>H9ZQX4</accession>
<name>H9ZQX4_THETH</name>
<dbReference type="STRING" id="798128.TtJL18_0832"/>
<reference evidence="1 2" key="1">
    <citation type="journal article" date="2013" name="Genome Announc.">
        <title>Whole Genome Sequencing of Thermus oshimai JL-2 and Thermus thermophilus JL-18, Incomplete Denitrifiers from the United States Great Basin.</title>
        <authorList>
            <person name="Murugapiran S.K."/>
            <person name="Huntemann M."/>
            <person name="Wei C.L."/>
            <person name="Han J."/>
            <person name="Detter J.C."/>
            <person name="Han C.S."/>
            <person name="Erkkila T.H."/>
            <person name="Teshima H."/>
            <person name="Chen A."/>
            <person name="Kyrpides N."/>
            <person name="Mavrommatis K."/>
            <person name="Markowitz V."/>
            <person name="Szeto E."/>
            <person name="Ivanova N."/>
            <person name="Pagani I."/>
            <person name="Lam J."/>
            <person name="McDonald A.I."/>
            <person name="Dodsworth J.A."/>
            <person name="Pati A."/>
            <person name="Goodwin L."/>
            <person name="Peters L."/>
            <person name="Pitluck S."/>
            <person name="Woyke T."/>
            <person name="Hedlund B.P."/>
        </authorList>
    </citation>
    <scope>NUCLEOTIDE SEQUENCE [LARGE SCALE GENOMIC DNA]</scope>
    <source>
        <strain evidence="1 2">JL-18</strain>
    </source>
</reference>
<dbReference type="RefSeq" id="WP_014629426.1">
    <property type="nucleotide sequence ID" value="NC_017587.1"/>
</dbReference>
<evidence type="ECO:0008006" key="3">
    <source>
        <dbReference type="Google" id="ProtNLM"/>
    </source>
</evidence>
<dbReference type="PATRIC" id="fig|798128.4.peg.807"/>